<proteinExistence type="predicted"/>
<sequence>MKKRERSPCQVEFCEERVELVNDGCQQQTHTYQLQNRGPGSVRVRAAIGADSDPVFVLLSGGEEKYVAPGLKLPVVLQYSPKGDDDACHHRGSLEVFVNSSLSLTIPISAVPRSPRLHLSEEVVDVGCLVTENQIHTTSFSLSNLGTREGDFFIDTSPLPAWISLQPTTGHLPPLQSTRIQMEILCKGEIEFSYALRISTSAPPTAVDTAVANTGGEGEEEEKAAPSLLLTVCGRLESRALRVLDPLSLSSLPSLSFPPTYYDTTTSRFCLWQSNTRECNTFLGSESEQFNISGVVYAYLESLTRTSLRCLCIRFL</sequence>
<evidence type="ECO:0000313" key="2">
    <source>
        <dbReference type="Proteomes" id="UP001174909"/>
    </source>
</evidence>
<keyword evidence="2" id="KW-1185">Reference proteome</keyword>
<gene>
    <name evidence="1" type="ORF">GBAR_LOCUS17224</name>
</gene>
<protein>
    <submittedName>
        <fullName evidence="1">Uncharacterized protein</fullName>
    </submittedName>
</protein>
<dbReference type="Gene3D" id="2.60.40.10">
    <property type="entry name" value="Immunoglobulins"/>
    <property type="match status" value="1"/>
</dbReference>
<feature type="non-terminal residue" evidence="1">
    <location>
        <position position="1"/>
    </location>
</feature>
<accession>A0AA35SJY7</accession>
<dbReference type="GO" id="GO:0005929">
    <property type="term" value="C:cilium"/>
    <property type="evidence" value="ECO:0007669"/>
    <property type="project" value="TreeGrafter"/>
</dbReference>
<comment type="caution">
    <text evidence="1">The sequence shown here is derived from an EMBL/GenBank/DDBJ whole genome shotgun (WGS) entry which is preliminary data.</text>
</comment>
<dbReference type="AlphaFoldDB" id="A0AA35SJY7"/>
<dbReference type="Proteomes" id="UP001174909">
    <property type="component" value="Unassembled WGS sequence"/>
</dbReference>
<dbReference type="GO" id="GO:0060271">
    <property type="term" value="P:cilium assembly"/>
    <property type="evidence" value="ECO:0007669"/>
    <property type="project" value="TreeGrafter"/>
</dbReference>
<dbReference type="InterPro" id="IPR013783">
    <property type="entry name" value="Ig-like_fold"/>
</dbReference>
<name>A0AA35SJY7_GEOBA</name>
<evidence type="ECO:0000313" key="1">
    <source>
        <dbReference type="EMBL" id="CAI8030377.1"/>
    </source>
</evidence>
<dbReference type="PANTHER" id="PTHR45912:SF3">
    <property type="entry name" value="CILIA- AND FLAGELLA-ASSOCIATED PROTEIN 47"/>
    <property type="match status" value="1"/>
</dbReference>
<dbReference type="PANTHER" id="PTHR45912">
    <property type="entry name" value="CILIA- AND FLAGELLA-ASSOCIATED PROTEIN 47"/>
    <property type="match status" value="1"/>
</dbReference>
<dbReference type="EMBL" id="CASHTH010002474">
    <property type="protein sequence ID" value="CAI8030377.1"/>
    <property type="molecule type" value="Genomic_DNA"/>
</dbReference>
<organism evidence="1 2">
    <name type="scientific">Geodia barretti</name>
    <name type="common">Barrett's horny sponge</name>
    <dbReference type="NCBI Taxonomy" id="519541"/>
    <lineage>
        <taxon>Eukaryota</taxon>
        <taxon>Metazoa</taxon>
        <taxon>Porifera</taxon>
        <taxon>Demospongiae</taxon>
        <taxon>Heteroscleromorpha</taxon>
        <taxon>Tetractinellida</taxon>
        <taxon>Astrophorina</taxon>
        <taxon>Geodiidae</taxon>
        <taxon>Geodia</taxon>
    </lineage>
</organism>
<reference evidence="1" key="1">
    <citation type="submission" date="2023-03" db="EMBL/GenBank/DDBJ databases">
        <authorList>
            <person name="Steffen K."/>
            <person name="Cardenas P."/>
        </authorList>
    </citation>
    <scope>NUCLEOTIDE SEQUENCE</scope>
</reference>